<gene>
    <name evidence="1" type="ORF">NUW54_g11744</name>
</gene>
<reference evidence="1" key="1">
    <citation type="submission" date="2022-08" db="EMBL/GenBank/DDBJ databases">
        <title>Genome Sequence of Pycnoporus sanguineus.</title>
        <authorList>
            <person name="Buettner E."/>
        </authorList>
    </citation>
    <scope>NUCLEOTIDE SEQUENCE</scope>
    <source>
        <strain evidence="1">CG-C14</strain>
    </source>
</reference>
<keyword evidence="2" id="KW-1185">Reference proteome</keyword>
<evidence type="ECO:0000313" key="1">
    <source>
        <dbReference type="EMBL" id="KAJ2975353.1"/>
    </source>
</evidence>
<protein>
    <submittedName>
        <fullName evidence="1">Uncharacterized protein</fullName>
    </submittedName>
</protein>
<organism evidence="1 2">
    <name type="scientific">Trametes sanguinea</name>
    <dbReference type="NCBI Taxonomy" id="158606"/>
    <lineage>
        <taxon>Eukaryota</taxon>
        <taxon>Fungi</taxon>
        <taxon>Dikarya</taxon>
        <taxon>Basidiomycota</taxon>
        <taxon>Agaricomycotina</taxon>
        <taxon>Agaricomycetes</taxon>
        <taxon>Polyporales</taxon>
        <taxon>Polyporaceae</taxon>
        <taxon>Trametes</taxon>
    </lineage>
</organism>
<proteinExistence type="predicted"/>
<comment type="caution">
    <text evidence="1">The sequence shown here is derived from an EMBL/GenBank/DDBJ whole genome shotgun (WGS) entry which is preliminary data.</text>
</comment>
<sequence length="267" mass="29851">MLTDTHGAIDATETPVSIWRPGDFLMNEPEDLGDRSLLNHTVISEERRNPLDIHGFVYDNADDPALTDFIPKLHRHLYGRLLAPAGTPPDKNLAPSRSDLASLRIRHNRLYMHRRMLVNYTSYDMRRDQDTISPRCHPDVMLLAEPDSPHPYMYARVLGMFHATRTSLGMPTRGNAKRSKNAHSPPAARARNRTRAGCTDSPPAPRPHRHHLPPNGYGSASPLRAQTKRTDEKTGRTETAASSRDTPSRAATASIVAIGFVRYRTAV</sequence>
<name>A0ACC1N976_9APHY</name>
<dbReference type="Proteomes" id="UP001144978">
    <property type="component" value="Unassembled WGS sequence"/>
</dbReference>
<accession>A0ACC1N976</accession>
<dbReference type="EMBL" id="JANSHE010004708">
    <property type="protein sequence ID" value="KAJ2975353.1"/>
    <property type="molecule type" value="Genomic_DNA"/>
</dbReference>
<evidence type="ECO:0000313" key="2">
    <source>
        <dbReference type="Proteomes" id="UP001144978"/>
    </source>
</evidence>